<sequence>MGFSDPRIGGGTAVDPGLLGELLSHAVARANFSGDADFQRAVGDRSITPLRYSLLELIGANPGLQQVQLAEALQLSRSAVTLAIDYWQGRGCVERRTSTIDRRSFGINLTETGNALLADLRTRVLAHDRRFAACLNQHERAELGRLLHKLQGGAE</sequence>
<dbReference type="InterPro" id="IPR036390">
    <property type="entry name" value="WH_DNA-bd_sf"/>
</dbReference>
<organism evidence="2 3">
    <name type="scientific">Sphingomonas piscis</name>
    <dbReference type="NCBI Taxonomy" id="2714943"/>
    <lineage>
        <taxon>Bacteria</taxon>
        <taxon>Pseudomonadati</taxon>
        <taxon>Pseudomonadota</taxon>
        <taxon>Alphaproteobacteria</taxon>
        <taxon>Sphingomonadales</taxon>
        <taxon>Sphingomonadaceae</taxon>
        <taxon>Sphingomonas</taxon>
    </lineage>
</organism>
<keyword evidence="3" id="KW-1185">Reference proteome</keyword>
<evidence type="ECO:0000313" key="2">
    <source>
        <dbReference type="EMBL" id="QIK77802.1"/>
    </source>
</evidence>
<dbReference type="PANTHER" id="PTHR33164:SF89">
    <property type="entry name" value="MARR FAMILY REGULATORY PROTEIN"/>
    <property type="match status" value="1"/>
</dbReference>
<dbReference type="InterPro" id="IPR036388">
    <property type="entry name" value="WH-like_DNA-bd_sf"/>
</dbReference>
<dbReference type="PANTHER" id="PTHR33164">
    <property type="entry name" value="TRANSCRIPTIONAL REGULATOR, MARR FAMILY"/>
    <property type="match status" value="1"/>
</dbReference>
<dbReference type="Proteomes" id="UP000503222">
    <property type="component" value="Chromosome"/>
</dbReference>
<gene>
    <name evidence="2" type="ORF">G7077_01600</name>
</gene>
<dbReference type="Gene3D" id="1.10.10.10">
    <property type="entry name" value="Winged helix-like DNA-binding domain superfamily/Winged helix DNA-binding domain"/>
    <property type="match status" value="1"/>
</dbReference>
<evidence type="ECO:0000313" key="3">
    <source>
        <dbReference type="Proteomes" id="UP000503222"/>
    </source>
</evidence>
<evidence type="ECO:0000259" key="1">
    <source>
        <dbReference type="PROSITE" id="PS50995"/>
    </source>
</evidence>
<protein>
    <submittedName>
        <fullName evidence="2">MarR family transcriptional regulator</fullName>
    </submittedName>
</protein>
<accession>A0A6G7YM38</accession>
<feature type="domain" description="HTH marR-type" evidence="1">
    <location>
        <begin position="16"/>
        <end position="152"/>
    </location>
</feature>
<reference evidence="2 3" key="1">
    <citation type="submission" date="2020-03" db="EMBL/GenBank/DDBJ databases">
        <title>Sphingomonas sp. nov., isolated from fish.</title>
        <authorList>
            <person name="Hyun D.-W."/>
            <person name="Bae J.-W."/>
        </authorList>
    </citation>
    <scope>NUCLEOTIDE SEQUENCE [LARGE SCALE GENOMIC DNA]</scope>
    <source>
        <strain evidence="2 3">HDW15B</strain>
    </source>
</reference>
<dbReference type="PRINTS" id="PR00598">
    <property type="entry name" value="HTHMARR"/>
</dbReference>
<dbReference type="RefSeq" id="WP_166410197.1">
    <property type="nucleotide sequence ID" value="NZ_CP049869.1"/>
</dbReference>
<dbReference type="PROSITE" id="PS50995">
    <property type="entry name" value="HTH_MARR_2"/>
    <property type="match status" value="1"/>
</dbReference>
<dbReference type="GO" id="GO:0006950">
    <property type="term" value="P:response to stress"/>
    <property type="evidence" value="ECO:0007669"/>
    <property type="project" value="TreeGrafter"/>
</dbReference>
<dbReference type="SMART" id="SM00347">
    <property type="entry name" value="HTH_MARR"/>
    <property type="match status" value="1"/>
</dbReference>
<proteinExistence type="predicted"/>
<dbReference type="EMBL" id="CP049869">
    <property type="protein sequence ID" value="QIK77802.1"/>
    <property type="molecule type" value="Genomic_DNA"/>
</dbReference>
<name>A0A6G7YM38_9SPHN</name>
<dbReference type="Pfam" id="PF12802">
    <property type="entry name" value="MarR_2"/>
    <property type="match status" value="1"/>
</dbReference>
<dbReference type="GO" id="GO:0003700">
    <property type="term" value="F:DNA-binding transcription factor activity"/>
    <property type="evidence" value="ECO:0007669"/>
    <property type="project" value="InterPro"/>
</dbReference>
<dbReference type="SUPFAM" id="SSF46785">
    <property type="entry name" value="Winged helix' DNA-binding domain"/>
    <property type="match status" value="1"/>
</dbReference>
<dbReference type="InterPro" id="IPR000835">
    <property type="entry name" value="HTH_MarR-typ"/>
</dbReference>
<dbReference type="KEGG" id="spii:G7077_01600"/>
<dbReference type="AlphaFoldDB" id="A0A6G7YM38"/>
<dbReference type="InterPro" id="IPR039422">
    <property type="entry name" value="MarR/SlyA-like"/>
</dbReference>